<dbReference type="InterPro" id="IPR008906">
    <property type="entry name" value="HATC_C_dom"/>
</dbReference>
<dbReference type="AlphaFoldDB" id="A0A0D3DY64"/>
<organism evidence="2 3">
    <name type="scientific">Brassica oleracea var. oleracea</name>
    <dbReference type="NCBI Taxonomy" id="109376"/>
    <lineage>
        <taxon>Eukaryota</taxon>
        <taxon>Viridiplantae</taxon>
        <taxon>Streptophyta</taxon>
        <taxon>Embryophyta</taxon>
        <taxon>Tracheophyta</taxon>
        <taxon>Spermatophyta</taxon>
        <taxon>Magnoliopsida</taxon>
        <taxon>eudicotyledons</taxon>
        <taxon>Gunneridae</taxon>
        <taxon>Pentapetalae</taxon>
        <taxon>rosids</taxon>
        <taxon>malvids</taxon>
        <taxon>Brassicales</taxon>
        <taxon>Brassicaceae</taxon>
        <taxon>Brassiceae</taxon>
        <taxon>Brassica</taxon>
    </lineage>
</organism>
<dbReference type="OMA" id="GWVPMGC"/>
<dbReference type="Proteomes" id="UP000032141">
    <property type="component" value="Chromosome C8"/>
</dbReference>
<feature type="domain" description="HAT C-terminal dimerisation" evidence="1">
    <location>
        <begin position="74"/>
        <end position="154"/>
    </location>
</feature>
<dbReference type="EnsemblPlants" id="Bo8g109640.1">
    <property type="protein sequence ID" value="Bo8g109640.1"/>
    <property type="gene ID" value="Bo8g109640"/>
</dbReference>
<dbReference type="Gramene" id="Bo8g109640.1">
    <property type="protein sequence ID" value="Bo8g109640.1"/>
    <property type="gene ID" value="Bo8g109640"/>
</dbReference>
<accession>A0A0D3DY64</accession>
<dbReference type="Pfam" id="PF05699">
    <property type="entry name" value="Dimer_Tnp_hAT"/>
    <property type="match status" value="1"/>
</dbReference>
<evidence type="ECO:0000259" key="1">
    <source>
        <dbReference type="Pfam" id="PF05699"/>
    </source>
</evidence>
<reference evidence="2" key="2">
    <citation type="submission" date="2015-03" db="UniProtKB">
        <authorList>
            <consortium name="EnsemblPlants"/>
        </authorList>
    </citation>
    <scope>IDENTIFICATION</scope>
</reference>
<reference evidence="2 3" key="1">
    <citation type="journal article" date="2014" name="Genome Biol.">
        <title>Transcriptome and methylome profiling reveals relics of genome dominance in the mesopolyploid Brassica oleracea.</title>
        <authorList>
            <person name="Parkin I.A."/>
            <person name="Koh C."/>
            <person name="Tang H."/>
            <person name="Robinson S.J."/>
            <person name="Kagale S."/>
            <person name="Clarke W.E."/>
            <person name="Town C.D."/>
            <person name="Nixon J."/>
            <person name="Krishnakumar V."/>
            <person name="Bidwell S.L."/>
            <person name="Denoeud F."/>
            <person name="Belcram H."/>
            <person name="Links M.G."/>
            <person name="Just J."/>
            <person name="Clarke C."/>
            <person name="Bender T."/>
            <person name="Huebert T."/>
            <person name="Mason A.S."/>
            <person name="Pires J.C."/>
            <person name="Barker G."/>
            <person name="Moore J."/>
            <person name="Walley P.G."/>
            <person name="Manoli S."/>
            <person name="Batley J."/>
            <person name="Edwards D."/>
            <person name="Nelson M.N."/>
            <person name="Wang X."/>
            <person name="Paterson A.H."/>
            <person name="King G."/>
            <person name="Bancroft I."/>
            <person name="Chalhoub B."/>
            <person name="Sharpe A.G."/>
        </authorList>
    </citation>
    <scope>NUCLEOTIDE SEQUENCE</scope>
    <source>
        <strain evidence="2 3">cv. TO1000</strain>
    </source>
</reference>
<evidence type="ECO:0000313" key="3">
    <source>
        <dbReference type="Proteomes" id="UP000032141"/>
    </source>
</evidence>
<dbReference type="SUPFAM" id="SSF53098">
    <property type="entry name" value="Ribonuclease H-like"/>
    <property type="match status" value="1"/>
</dbReference>
<dbReference type="PANTHER" id="PTHR23272:SF166">
    <property type="entry name" value="ZINC FINGER BED DOMAIN-CONTAINING PROTEIN RICESLEEPER 2-LIKE ISOFORM X1"/>
    <property type="match status" value="1"/>
</dbReference>
<evidence type="ECO:0000313" key="2">
    <source>
        <dbReference type="EnsemblPlants" id="Bo8g109640.1"/>
    </source>
</evidence>
<keyword evidence="3" id="KW-1185">Reference proteome</keyword>
<dbReference type="GO" id="GO:0046983">
    <property type="term" value="F:protein dimerization activity"/>
    <property type="evidence" value="ECO:0007669"/>
    <property type="project" value="InterPro"/>
</dbReference>
<dbReference type="STRING" id="109376.A0A0D3DY64"/>
<dbReference type="PANTHER" id="PTHR23272">
    <property type="entry name" value="BED FINGER-RELATED"/>
    <property type="match status" value="1"/>
</dbReference>
<dbReference type="HOGENOM" id="CLU_1699987_0_0_1"/>
<proteinExistence type="predicted"/>
<dbReference type="InterPro" id="IPR012337">
    <property type="entry name" value="RNaseH-like_sf"/>
</dbReference>
<sequence length="155" mass="16729">SAGATSPSTVLRISPRASWSPSSGLSIGWVPMGCDPVQTVLVSLCGETHDVPAGYGGFYAFFSQKAVGSGKSALDIYLDEPLLDYAAHKKLNVLHYWRDNSARFRELATMAREVLSIPITTVASESSFSIGSRVLNKYRSCLLPTNVQALVCTRN</sequence>
<name>A0A0D3DY64_BRAOL</name>
<protein>
    <recommendedName>
        <fullName evidence="1">HAT C-terminal dimerisation domain-containing protein</fullName>
    </recommendedName>
</protein>
<dbReference type="eggNOG" id="KOG1121">
    <property type="taxonomic scope" value="Eukaryota"/>
</dbReference>